<name>A0AAP0WR63_LIQFO</name>
<proteinExistence type="predicted"/>
<dbReference type="Proteomes" id="UP001415857">
    <property type="component" value="Unassembled WGS sequence"/>
</dbReference>
<gene>
    <name evidence="2" type="ORF">L1049_022369</name>
</gene>
<evidence type="ECO:0000256" key="1">
    <source>
        <dbReference type="SAM" id="MobiDB-lite"/>
    </source>
</evidence>
<dbReference type="AlphaFoldDB" id="A0AAP0WR63"/>
<keyword evidence="3" id="KW-1185">Reference proteome</keyword>
<accession>A0AAP0WR63</accession>
<protein>
    <submittedName>
        <fullName evidence="2">Uncharacterized protein</fullName>
    </submittedName>
</protein>
<comment type="caution">
    <text evidence="2">The sequence shown here is derived from an EMBL/GenBank/DDBJ whole genome shotgun (WGS) entry which is preliminary data.</text>
</comment>
<dbReference type="PANTHER" id="PTHR34361">
    <property type="entry name" value="OS08G0157800 PROTEIN"/>
    <property type="match status" value="1"/>
</dbReference>
<evidence type="ECO:0000313" key="3">
    <source>
        <dbReference type="Proteomes" id="UP001415857"/>
    </source>
</evidence>
<organism evidence="2 3">
    <name type="scientific">Liquidambar formosana</name>
    <name type="common">Formosan gum</name>
    <dbReference type="NCBI Taxonomy" id="63359"/>
    <lineage>
        <taxon>Eukaryota</taxon>
        <taxon>Viridiplantae</taxon>
        <taxon>Streptophyta</taxon>
        <taxon>Embryophyta</taxon>
        <taxon>Tracheophyta</taxon>
        <taxon>Spermatophyta</taxon>
        <taxon>Magnoliopsida</taxon>
        <taxon>eudicotyledons</taxon>
        <taxon>Gunneridae</taxon>
        <taxon>Pentapetalae</taxon>
        <taxon>Saxifragales</taxon>
        <taxon>Altingiaceae</taxon>
        <taxon>Liquidambar</taxon>
    </lineage>
</organism>
<dbReference type="PANTHER" id="PTHR34361:SF6">
    <property type="entry name" value="POX DOMAIN-CONTAINING PROTEIN"/>
    <property type="match status" value="1"/>
</dbReference>
<feature type="region of interest" description="Disordered" evidence="1">
    <location>
        <begin position="1"/>
        <end position="41"/>
    </location>
</feature>
<dbReference type="EMBL" id="JBBPBK010000011">
    <property type="protein sequence ID" value="KAK9275110.1"/>
    <property type="molecule type" value="Genomic_DNA"/>
</dbReference>
<sequence>MVGERGSSSSPSRLSPLAPPFTLDRSTRTPNSSLLPQSQQNSYASLLTPSLQNWHSSSSSPIPTSVLESFSTPTFEYDDSSIAAPLSAYGYLGHHSDSAFQSLPDDHLLETKPYAPHHSSAVFYGTLDFDPSSTSVAIPLDETSPTHYPYSNGMSNGLSYGDRGSFSCEESNGGGASSANMSLLKQGVPATESLHTCLETSASWYGKCTGILGADNQIGSGITGQIDDEYLAFPLGNPNATSSKILTSSVLCSTAIPQEVSELQEPYPALVVNSLGHDNNNTNSYERHTSQIYPYKPNPTVSHSLENNSFLAQVLKSSGDGMNFSESRPVSSVNLISSGNVTVNNNENSSGHTKSSSKRLDVLQNAKGKVVCRDESRIEEGEEIKDYIFVESSTNKDEFSIEKPVPDDVIDPLLVEKSKLRVTLPNLLDDFAYEADEDSPCWKGTLARHSPVEVLGPVNSQPLKNELEACKSLNPFAPQFFPGSGEGSLYYCGNDYCGGDLLAFPKSFSSDVQSLSDEHGLGDAAVAGPCFSKVSSGVEAQCSDRTL</sequence>
<reference evidence="2 3" key="1">
    <citation type="journal article" date="2024" name="Plant J.">
        <title>Genome sequences and population genomics reveal climatic adaptation and genomic divergence between two closely related sweetgum species.</title>
        <authorList>
            <person name="Xu W.Q."/>
            <person name="Ren C.Q."/>
            <person name="Zhang X.Y."/>
            <person name="Comes H.P."/>
            <person name="Liu X.H."/>
            <person name="Li Y.G."/>
            <person name="Kettle C.J."/>
            <person name="Jalonen R."/>
            <person name="Gaisberger H."/>
            <person name="Ma Y.Z."/>
            <person name="Qiu Y.X."/>
        </authorList>
    </citation>
    <scope>NUCLEOTIDE SEQUENCE [LARGE SCALE GENOMIC DNA]</scope>
    <source>
        <strain evidence="2">Hangzhou</strain>
    </source>
</reference>
<feature type="compositionally biased region" description="Low complexity" evidence="1">
    <location>
        <begin position="30"/>
        <end position="41"/>
    </location>
</feature>
<evidence type="ECO:0000313" key="2">
    <source>
        <dbReference type="EMBL" id="KAK9275110.1"/>
    </source>
</evidence>
<feature type="compositionally biased region" description="Low complexity" evidence="1">
    <location>
        <begin position="7"/>
        <end position="16"/>
    </location>
</feature>